<dbReference type="PANTHER" id="PTHR31900:SF27">
    <property type="entry name" value="FBD DOMAIN-CONTAINING PROTEIN"/>
    <property type="match status" value="1"/>
</dbReference>
<dbReference type="AlphaFoldDB" id="A0A9P0ZUF9"/>
<comment type="caution">
    <text evidence="2">The sequence shown here is derived from an EMBL/GenBank/DDBJ whole genome shotgun (WGS) entry which is preliminary data.</text>
</comment>
<dbReference type="EMBL" id="CAMAPE010000065">
    <property type="protein sequence ID" value="CAH9114655.1"/>
    <property type="molecule type" value="Genomic_DNA"/>
</dbReference>
<dbReference type="InterPro" id="IPR001810">
    <property type="entry name" value="F-box_dom"/>
</dbReference>
<reference evidence="2" key="1">
    <citation type="submission" date="2022-07" db="EMBL/GenBank/DDBJ databases">
        <authorList>
            <person name="Macas J."/>
            <person name="Novak P."/>
            <person name="Neumann P."/>
        </authorList>
    </citation>
    <scope>NUCLEOTIDE SEQUENCE</scope>
</reference>
<dbReference type="PANTHER" id="PTHR31900">
    <property type="entry name" value="F-BOX/RNI SUPERFAMILY PROTEIN-RELATED"/>
    <property type="match status" value="1"/>
</dbReference>
<dbReference type="InterPro" id="IPR050232">
    <property type="entry name" value="FBL13/AtMIF1-like"/>
</dbReference>
<protein>
    <recommendedName>
        <fullName evidence="1">FBD domain-containing protein</fullName>
    </recommendedName>
</protein>
<dbReference type="SUPFAM" id="SSF81383">
    <property type="entry name" value="F-box domain"/>
    <property type="match status" value="1"/>
</dbReference>
<evidence type="ECO:0000259" key="1">
    <source>
        <dbReference type="SMART" id="SM00579"/>
    </source>
</evidence>
<dbReference type="Pfam" id="PF00646">
    <property type="entry name" value="F-box"/>
    <property type="match status" value="1"/>
</dbReference>
<keyword evidence="3" id="KW-1185">Reference proteome</keyword>
<dbReference type="InterPro" id="IPR006566">
    <property type="entry name" value="FBD"/>
</dbReference>
<name>A0A9P0ZUF9_CUSEU</name>
<dbReference type="SMART" id="SM00579">
    <property type="entry name" value="FBD"/>
    <property type="match status" value="1"/>
</dbReference>
<proteinExistence type="predicted"/>
<dbReference type="InterPro" id="IPR036047">
    <property type="entry name" value="F-box-like_dom_sf"/>
</dbReference>
<dbReference type="SUPFAM" id="SSF52047">
    <property type="entry name" value="RNI-like"/>
    <property type="match status" value="1"/>
</dbReference>
<evidence type="ECO:0000313" key="3">
    <source>
        <dbReference type="Proteomes" id="UP001152484"/>
    </source>
</evidence>
<dbReference type="InterPro" id="IPR055411">
    <property type="entry name" value="LRR_FXL15/At3g58940/PEG3-like"/>
</dbReference>
<sequence length="412" mass="46531">MGSRRRRRKPATDLISQLPADTKDLILKFLPIQDAARTALLSTGWKDVWYHHGQLLFGTDFFSFSRSNRCHRGGVGRINTINNVLMLRAGQVNKFELQIHHWDDPIPEQSDLDRWCLFLSRKGIEELELSITLPGLQYTLPNCIFSCPTIKQLVLRGFVLDCPVSPRIVFPAVKLLVLDGVEFKPNVRGTVSSIPNLEELVLCPCDGSNNFVFNAPKLEGLGVDVSPCVTDEWGCYALHQAQVKTLYLSADPLWVKSDAITSPVFPIAINLEIVKVRGISFACKKDVSLALQFLQKCPKLMDLRIDGRSSENVIASLSEDPPDDGFIIDKDMIMLKTVKICPFHGYKQEMHYVKSILLKSPVLEELVIMDSCNVNASVSLKIARELMSFPRASPKARLVFMEYQRCWDCWFS</sequence>
<gene>
    <name evidence="2" type="ORF">CEURO_LOCUS20476</name>
</gene>
<dbReference type="Pfam" id="PF24758">
    <property type="entry name" value="LRR_At5g56370"/>
    <property type="match status" value="1"/>
</dbReference>
<organism evidence="2 3">
    <name type="scientific">Cuscuta europaea</name>
    <name type="common">European dodder</name>
    <dbReference type="NCBI Taxonomy" id="41803"/>
    <lineage>
        <taxon>Eukaryota</taxon>
        <taxon>Viridiplantae</taxon>
        <taxon>Streptophyta</taxon>
        <taxon>Embryophyta</taxon>
        <taxon>Tracheophyta</taxon>
        <taxon>Spermatophyta</taxon>
        <taxon>Magnoliopsida</taxon>
        <taxon>eudicotyledons</taxon>
        <taxon>Gunneridae</taxon>
        <taxon>Pentapetalae</taxon>
        <taxon>asterids</taxon>
        <taxon>lamiids</taxon>
        <taxon>Solanales</taxon>
        <taxon>Convolvulaceae</taxon>
        <taxon>Cuscuteae</taxon>
        <taxon>Cuscuta</taxon>
        <taxon>Cuscuta subgen. Cuscuta</taxon>
    </lineage>
</organism>
<feature type="domain" description="FBD" evidence="1">
    <location>
        <begin position="332"/>
        <end position="401"/>
    </location>
</feature>
<accession>A0A9P0ZUF9</accession>
<dbReference type="OrthoDB" id="1255624at2759"/>
<dbReference type="Proteomes" id="UP001152484">
    <property type="component" value="Unassembled WGS sequence"/>
</dbReference>
<evidence type="ECO:0000313" key="2">
    <source>
        <dbReference type="EMBL" id="CAH9114655.1"/>
    </source>
</evidence>